<dbReference type="Pfam" id="PF00234">
    <property type="entry name" value="Tryp_alpha_amyl"/>
    <property type="match status" value="1"/>
</dbReference>
<evidence type="ECO:0000256" key="1">
    <source>
        <dbReference type="ARBA" id="ARBA00009748"/>
    </source>
</evidence>
<evidence type="ECO:0000313" key="9">
    <source>
        <dbReference type="Proteomes" id="UP000743370"/>
    </source>
</evidence>
<reference evidence="8" key="1">
    <citation type="journal article" date="2015" name="Proc. Natl. Acad. Sci. U.S.A.">
        <title>Genome sequencing of adzuki bean (Vigna angularis) provides insight into high starch and low fat accumulation and domestication.</title>
        <authorList>
            <person name="Yang K."/>
            <person name="Tian Z."/>
            <person name="Chen C."/>
            <person name="Luo L."/>
            <person name="Zhao B."/>
            <person name="Wang Z."/>
            <person name="Yu L."/>
            <person name="Li Y."/>
            <person name="Sun Y."/>
            <person name="Li W."/>
            <person name="Chen Y."/>
            <person name="Li Y."/>
            <person name="Zhang Y."/>
            <person name="Ai D."/>
            <person name="Zhao J."/>
            <person name="Shang C."/>
            <person name="Ma Y."/>
            <person name="Wu B."/>
            <person name="Wang M."/>
            <person name="Gao L."/>
            <person name="Sun D."/>
            <person name="Zhang P."/>
            <person name="Guo F."/>
            <person name="Wang W."/>
            <person name="Li Y."/>
            <person name="Wang J."/>
            <person name="Varshney R.K."/>
            <person name="Wang J."/>
            <person name="Ling H.Q."/>
            <person name="Wan P."/>
        </authorList>
    </citation>
    <scope>NUCLEOTIDE SEQUENCE</scope>
    <source>
        <strain evidence="8">cv. Jingnong 6</strain>
    </source>
</reference>
<dbReference type="CDD" id="cd01960">
    <property type="entry name" value="nsLTP1"/>
    <property type="match status" value="1"/>
</dbReference>
<sequence>MKRVSTSVFGLGVLLLLTVAAMKPVNGFNCVEAKLSLLACLPFLTSSQDSPSSACCNAVSNVRASAPTKPELREACQCLTAAVGEFPNLDKDRAVQLPKLCNVDVGFPLTKDIDCNTISL</sequence>
<feature type="domain" description="Bifunctional inhibitor/plant lipid transfer protein/seed storage helical" evidence="5">
    <location>
        <begin position="30"/>
        <end position="115"/>
    </location>
</feature>
<organism evidence="7 8">
    <name type="scientific">Phaseolus angularis</name>
    <name type="common">Azuki bean</name>
    <name type="synonym">Vigna angularis</name>
    <dbReference type="NCBI Taxonomy" id="3914"/>
    <lineage>
        <taxon>Eukaryota</taxon>
        <taxon>Viridiplantae</taxon>
        <taxon>Streptophyta</taxon>
        <taxon>Embryophyta</taxon>
        <taxon>Tracheophyta</taxon>
        <taxon>Spermatophyta</taxon>
        <taxon>Magnoliopsida</taxon>
        <taxon>eudicotyledons</taxon>
        <taxon>Gunneridae</taxon>
        <taxon>Pentapetalae</taxon>
        <taxon>rosids</taxon>
        <taxon>fabids</taxon>
        <taxon>Fabales</taxon>
        <taxon>Fabaceae</taxon>
        <taxon>Papilionoideae</taxon>
        <taxon>50 kb inversion clade</taxon>
        <taxon>NPAAA clade</taxon>
        <taxon>indigoferoid/millettioid clade</taxon>
        <taxon>Phaseoleae</taxon>
        <taxon>Vigna</taxon>
    </lineage>
</organism>
<dbReference type="InterPro" id="IPR016140">
    <property type="entry name" value="Bifunc_inhib/LTP/seed_store"/>
</dbReference>
<dbReference type="GO" id="GO:0008289">
    <property type="term" value="F:lipid binding"/>
    <property type="evidence" value="ECO:0007669"/>
    <property type="project" value="UniProtKB-KW"/>
</dbReference>
<reference evidence="7" key="2">
    <citation type="submission" date="2015-02" db="EMBL/GenBank/DDBJ databases">
        <authorList>
            <person name="Chooi Y.-H."/>
        </authorList>
    </citation>
    <scope>NUCLEOTIDE SEQUENCE</scope>
    <source>
        <tissue evidence="7">Seedling</tissue>
    </source>
</reference>
<accession>A0A0L9UVL9</accession>
<dbReference type="Gramene" id="KOM46617">
    <property type="protein sequence ID" value="KOM46617"/>
    <property type="gene ID" value="LR48_Vigan07g032100"/>
</dbReference>
<dbReference type="PRINTS" id="PR00382">
    <property type="entry name" value="LIPIDTRNSFER"/>
</dbReference>
<dbReference type="InterPro" id="IPR036312">
    <property type="entry name" value="Bifun_inhib/LTP/seed_sf"/>
</dbReference>
<dbReference type="AlphaFoldDB" id="A0A0L9UVL9"/>
<keyword evidence="4" id="KW-0732">Signal</keyword>
<feature type="chain" id="PRO_5005595990" description="Non-specific lipid-transfer protein" evidence="4">
    <location>
        <begin position="28"/>
        <end position="120"/>
    </location>
</feature>
<evidence type="ECO:0000259" key="5">
    <source>
        <dbReference type="SMART" id="SM00499"/>
    </source>
</evidence>
<dbReference type="Gene3D" id="1.10.110.10">
    <property type="entry name" value="Plant lipid-transfer and hydrophobic proteins"/>
    <property type="match status" value="1"/>
</dbReference>
<keyword evidence="2" id="KW-1015">Disulfide bond</keyword>
<dbReference type="GO" id="GO:0006869">
    <property type="term" value="P:lipid transport"/>
    <property type="evidence" value="ECO:0007669"/>
    <property type="project" value="InterPro"/>
</dbReference>
<keyword evidence="3" id="KW-0446">Lipid-binding</keyword>
<protein>
    <recommendedName>
        <fullName evidence="3">Non-specific lipid-transfer protein</fullName>
    </recommendedName>
</protein>
<dbReference type="PANTHER" id="PTHR33076">
    <property type="entry name" value="NON-SPECIFIC LIPID-TRANSFER PROTEIN 2-RELATED"/>
    <property type="match status" value="1"/>
</dbReference>
<dbReference type="EMBL" id="CM003377">
    <property type="protein sequence ID" value="KOM46617.1"/>
    <property type="molecule type" value="Genomic_DNA"/>
</dbReference>
<feature type="signal peptide" evidence="4">
    <location>
        <begin position="1"/>
        <end position="27"/>
    </location>
</feature>
<reference evidence="6 9" key="3">
    <citation type="submission" date="2020-05" db="EMBL/GenBank/DDBJ databases">
        <title>Vigna angularis (adzuki bean) Var. LongXiaoDou No. 4 denovo assembly.</title>
        <authorList>
            <person name="Xiang H."/>
        </authorList>
    </citation>
    <scope>NUCLEOTIDE SEQUENCE [LARGE SCALE GENOMIC DNA]</scope>
    <source>
        <tissue evidence="6">Leaf</tissue>
    </source>
</reference>
<name>A0A0L9UVL9_PHAAN</name>
<gene>
    <name evidence="6" type="ORF">HKW66_Vig0132840</name>
    <name evidence="7" type="ORF">LR48_Vigan07g032100</name>
</gene>
<dbReference type="STRING" id="3914.A0A0L9UVL9"/>
<dbReference type="PROSITE" id="PS00597">
    <property type="entry name" value="PLANT_LTP"/>
    <property type="match status" value="1"/>
</dbReference>
<dbReference type="OMA" id="TICKIHI"/>
<evidence type="ECO:0000256" key="2">
    <source>
        <dbReference type="ARBA" id="ARBA00023157"/>
    </source>
</evidence>
<dbReference type="InterPro" id="IPR000528">
    <property type="entry name" value="Plant_nsLTP"/>
</dbReference>
<proteinExistence type="inferred from homology"/>
<comment type="function">
    <text evidence="3">Plant non-specific lipid-transfer proteins transfer phospholipids as well as galactolipids across membranes. May play a role in wax or cutin deposition in the cell walls of expanding epidermal cells and certain secretory tissues.</text>
</comment>
<evidence type="ECO:0000313" key="7">
    <source>
        <dbReference type="EMBL" id="KOM46617.1"/>
    </source>
</evidence>
<dbReference type="Proteomes" id="UP000053144">
    <property type="component" value="Chromosome 7"/>
</dbReference>
<dbReference type="SUPFAM" id="SSF47699">
    <property type="entry name" value="Bifunctional inhibitor/lipid-transfer protein/seed storage 2S albumin"/>
    <property type="match status" value="1"/>
</dbReference>
<comment type="similarity">
    <text evidence="1 3">Belongs to the plant LTP family.</text>
</comment>
<dbReference type="Proteomes" id="UP000743370">
    <property type="component" value="Unassembled WGS sequence"/>
</dbReference>
<dbReference type="OrthoDB" id="1403824at2759"/>
<evidence type="ECO:0000256" key="4">
    <source>
        <dbReference type="SAM" id="SignalP"/>
    </source>
</evidence>
<evidence type="ECO:0000313" key="8">
    <source>
        <dbReference type="Proteomes" id="UP000053144"/>
    </source>
</evidence>
<evidence type="ECO:0000256" key="3">
    <source>
        <dbReference type="RuleBase" id="RU000628"/>
    </source>
</evidence>
<keyword evidence="3" id="KW-0813">Transport</keyword>
<dbReference type="SMART" id="SM00499">
    <property type="entry name" value="AAI"/>
    <property type="match status" value="1"/>
</dbReference>
<dbReference type="EMBL" id="JABFOF010000007">
    <property type="protein sequence ID" value="KAG2390955.1"/>
    <property type="molecule type" value="Genomic_DNA"/>
</dbReference>
<evidence type="ECO:0000313" key="6">
    <source>
        <dbReference type="EMBL" id="KAG2390955.1"/>
    </source>
</evidence>